<evidence type="ECO:0000256" key="1">
    <source>
        <dbReference type="ARBA" id="ARBA00004225"/>
    </source>
</evidence>
<feature type="transmembrane region" description="Helical" evidence="9">
    <location>
        <begin position="242"/>
        <end position="259"/>
    </location>
</feature>
<evidence type="ECO:0000256" key="2">
    <source>
        <dbReference type="ARBA" id="ARBA00005974"/>
    </source>
</evidence>
<dbReference type="GO" id="GO:0140300">
    <property type="term" value="P:serine import into mitochondrion"/>
    <property type="evidence" value="ECO:0007669"/>
    <property type="project" value="TreeGrafter"/>
</dbReference>
<evidence type="ECO:0000256" key="7">
    <source>
        <dbReference type="ARBA" id="ARBA00023128"/>
    </source>
</evidence>
<feature type="transmembrane region" description="Helical" evidence="9">
    <location>
        <begin position="108"/>
        <end position="129"/>
    </location>
</feature>
<reference evidence="11" key="1">
    <citation type="submission" date="2017-11" db="EMBL/GenBank/DDBJ databases">
        <title>The sensing device of the deep-sea amphipod.</title>
        <authorList>
            <person name="Kobayashi H."/>
            <person name="Nagahama T."/>
            <person name="Arai W."/>
            <person name="Sasagawa Y."/>
            <person name="Umeda M."/>
            <person name="Hayashi T."/>
            <person name="Nikaido I."/>
            <person name="Watanabe H."/>
            <person name="Oguri K."/>
            <person name="Kitazato H."/>
            <person name="Fujioka K."/>
            <person name="Kido Y."/>
            <person name="Takami H."/>
        </authorList>
    </citation>
    <scope>NUCLEOTIDE SEQUENCE</scope>
    <source>
        <tissue evidence="11">Whole body</tissue>
    </source>
</reference>
<dbReference type="NCBIfam" id="TIGR00798">
    <property type="entry name" value="mtc"/>
    <property type="match status" value="1"/>
</dbReference>
<protein>
    <recommendedName>
        <fullName evidence="9">Sidoreflexin</fullName>
    </recommendedName>
</protein>
<evidence type="ECO:0000256" key="4">
    <source>
        <dbReference type="ARBA" id="ARBA00022692"/>
    </source>
</evidence>
<keyword evidence="3" id="KW-0813">Transport</keyword>
<evidence type="ECO:0000256" key="5">
    <source>
        <dbReference type="ARBA" id="ARBA00022970"/>
    </source>
</evidence>
<evidence type="ECO:0000313" key="10">
    <source>
        <dbReference type="EMBL" id="LAB68937.1"/>
    </source>
</evidence>
<keyword evidence="8 9" id="KW-0472">Membrane</keyword>
<dbReference type="InterPro" id="IPR004686">
    <property type="entry name" value="Mtc"/>
</dbReference>
<dbReference type="AlphaFoldDB" id="A0A2P2I4I6"/>
<dbReference type="PANTHER" id="PTHR11153:SF14">
    <property type="entry name" value="SIDEROFLEXIN-2"/>
    <property type="match status" value="1"/>
</dbReference>
<dbReference type="GO" id="GO:0005743">
    <property type="term" value="C:mitochondrial inner membrane"/>
    <property type="evidence" value="ECO:0007669"/>
    <property type="project" value="TreeGrafter"/>
</dbReference>
<evidence type="ECO:0000256" key="9">
    <source>
        <dbReference type="RuleBase" id="RU362000"/>
    </source>
</evidence>
<name>A0A2P2I4I6_9CRUS</name>
<reference evidence="10" key="2">
    <citation type="journal article" date="2018" name="Biosci. Biotechnol. Biochem.">
        <title>Polysaccharide hydrolase of the hadal zone amphipods Hirondellea gigas.</title>
        <authorList>
            <person name="Kobayashi H."/>
            <person name="Nagahama T."/>
            <person name="Arai W."/>
            <person name="Sasagawa Y."/>
            <person name="Umeda M."/>
            <person name="Hayashi T."/>
            <person name="Nikaido I."/>
            <person name="Watanabe H."/>
            <person name="Oguri K."/>
            <person name="Kitazato H."/>
            <person name="Fujioka K."/>
            <person name="Kido Y."/>
            <person name="Takami H."/>
        </authorList>
    </citation>
    <scope>NUCLEOTIDE SEQUENCE</scope>
    <source>
        <tissue evidence="10">Whole body</tissue>
    </source>
</reference>
<evidence type="ECO:0000256" key="3">
    <source>
        <dbReference type="ARBA" id="ARBA00022448"/>
    </source>
</evidence>
<keyword evidence="4 9" id="KW-0812">Transmembrane</keyword>
<comment type="subcellular location">
    <subcellularLocation>
        <location evidence="1 9">Mitochondrion membrane</location>
        <topology evidence="1 9">Multi-pass membrane protein</topology>
    </subcellularLocation>
</comment>
<organism evidence="10">
    <name type="scientific">Hirondellea gigas</name>
    <dbReference type="NCBI Taxonomy" id="1518452"/>
    <lineage>
        <taxon>Eukaryota</taxon>
        <taxon>Metazoa</taxon>
        <taxon>Ecdysozoa</taxon>
        <taxon>Arthropoda</taxon>
        <taxon>Crustacea</taxon>
        <taxon>Multicrustacea</taxon>
        <taxon>Malacostraca</taxon>
        <taxon>Eumalacostraca</taxon>
        <taxon>Peracarida</taxon>
        <taxon>Amphipoda</taxon>
        <taxon>Amphilochidea</taxon>
        <taxon>Lysianassida</taxon>
        <taxon>Lysianassidira</taxon>
        <taxon>Lysianassoidea</taxon>
        <taxon>Lysianassidae</taxon>
        <taxon>Hirondellea</taxon>
    </lineage>
</organism>
<evidence type="ECO:0000313" key="11">
    <source>
        <dbReference type="EMBL" id="LAC23330.1"/>
    </source>
</evidence>
<keyword evidence="7 9" id="KW-0496">Mitochondrion</keyword>
<proteinExistence type="evidence at transcript level"/>
<dbReference type="EMBL" id="IACT01004121">
    <property type="protein sequence ID" value="LAC23330.1"/>
    <property type="molecule type" value="mRNA"/>
</dbReference>
<dbReference type="EMBL" id="IACF01003316">
    <property type="protein sequence ID" value="LAB68937.1"/>
    <property type="molecule type" value="mRNA"/>
</dbReference>
<dbReference type="Pfam" id="PF03820">
    <property type="entry name" value="SFXNs"/>
    <property type="match status" value="1"/>
</dbReference>
<evidence type="ECO:0000256" key="6">
    <source>
        <dbReference type="ARBA" id="ARBA00022989"/>
    </source>
</evidence>
<keyword evidence="5" id="KW-0029">Amino-acid transport</keyword>
<sequence>MSDMTAASRDAPPHPPPLHNMSSFNGRFMHFAAISDWRLCVASAQELEQARALLQKHRNNVPSSSSTDSDALELRKASALYQSAYHPDTGDLQNFVGRMSFQVPGGMLLTGAMLAFYRSTPAVVFWQWANQSFNALVNYTNRNAASDLTGAQLGMAYTTATTAALATALGLKKLLSGAKRFAVLQRFVPFMAVAAANVVNIPLMRQNEVVVGVRLLDDQGQHAGNSKSAAVKGISQVVSSRIVMAAPGMLLLPLIMQQVERLRWYRSPMNLPLQTLMCGASLTLMVPLACALYDQKCSVNVAQLEASEPELYSALQQKYGDQLPSTLSFNKGL</sequence>
<keyword evidence="6 9" id="KW-1133">Transmembrane helix</keyword>
<dbReference type="GO" id="GO:0015075">
    <property type="term" value="F:monoatomic ion transmembrane transporter activity"/>
    <property type="evidence" value="ECO:0007669"/>
    <property type="project" value="InterPro"/>
</dbReference>
<accession>A0A2P2I4I6</accession>
<feature type="transmembrane region" description="Helical" evidence="9">
    <location>
        <begin position="149"/>
        <end position="171"/>
    </location>
</feature>
<evidence type="ECO:0000256" key="8">
    <source>
        <dbReference type="ARBA" id="ARBA00023136"/>
    </source>
</evidence>
<comment type="similarity">
    <text evidence="2 9">Belongs to the sideroflexin family.</text>
</comment>
<feature type="transmembrane region" description="Helical" evidence="9">
    <location>
        <begin position="271"/>
        <end position="293"/>
    </location>
</feature>
<dbReference type="PANTHER" id="PTHR11153">
    <property type="entry name" value="SIDEROFLEXIN"/>
    <property type="match status" value="1"/>
</dbReference>